<dbReference type="SUPFAM" id="SSF55729">
    <property type="entry name" value="Acyl-CoA N-acyltransferases (Nat)"/>
    <property type="match status" value="1"/>
</dbReference>
<dbReference type="CDD" id="cd04301">
    <property type="entry name" value="NAT_SF"/>
    <property type="match status" value="1"/>
</dbReference>
<sequence>MSAVTLRPERPGDEPSIHALTEAAFLGTAFSDGSEPDLIGQLRSDGDLALSLVAERADHGLVGHIAFSRVTISNNSADWYGLGPVSVLPEFQRSGIGTALINQGIAELRQAGACGIVLLGDPGYYARFGFEHDPQLSYPGPPAEYFQRLVLDGPPPSGVVHYADAFSAA</sequence>
<dbReference type="EMBL" id="WTYP01000002">
    <property type="protein sequence ID" value="MXP47689.1"/>
    <property type="molecule type" value="Genomic_DNA"/>
</dbReference>
<protein>
    <submittedName>
        <fullName evidence="2">GNAT family N-acetyltransferase</fullName>
    </submittedName>
</protein>
<dbReference type="Pfam" id="PF00583">
    <property type="entry name" value="Acetyltransf_1"/>
    <property type="match status" value="1"/>
</dbReference>
<dbReference type="PANTHER" id="PTHR43617">
    <property type="entry name" value="L-AMINO ACID N-ACETYLTRANSFERASE"/>
    <property type="match status" value="1"/>
</dbReference>
<keyword evidence="3" id="KW-1185">Reference proteome</keyword>
<comment type="caution">
    <text evidence="2">The sequence shown here is derived from an EMBL/GenBank/DDBJ whole genome shotgun (WGS) entry which is preliminary data.</text>
</comment>
<organism evidence="2 3">
    <name type="scientific">Pontixanthobacter luteolus</name>
    <dbReference type="NCBI Taxonomy" id="295089"/>
    <lineage>
        <taxon>Bacteria</taxon>
        <taxon>Pseudomonadati</taxon>
        <taxon>Pseudomonadota</taxon>
        <taxon>Alphaproteobacteria</taxon>
        <taxon>Sphingomonadales</taxon>
        <taxon>Erythrobacteraceae</taxon>
        <taxon>Pontixanthobacter</taxon>
    </lineage>
</organism>
<dbReference type="Proteomes" id="UP000471435">
    <property type="component" value="Unassembled WGS sequence"/>
</dbReference>
<proteinExistence type="predicted"/>
<name>A0A6I4V095_9SPHN</name>
<accession>A0A6I4V095</accession>
<dbReference type="Gene3D" id="3.40.630.30">
    <property type="match status" value="1"/>
</dbReference>
<evidence type="ECO:0000313" key="2">
    <source>
        <dbReference type="EMBL" id="MXP47689.1"/>
    </source>
</evidence>
<evidence type="ECO:0000313" key="3">
    <source>
        <dbReference type="Proteomes" id="UP000471435"/>
    </source>
</evidence>
<dbReference type="InterPro" id="IPR000182">
    <property type="entry name" value="GNAT_dom"/>
</dbReference>
<dbReference type="OrthoDB" id="9797178at2"/>
<dbReference type="GO" id="GO:0016747">
    <property type="term" value="F:acyltransferase activity, transferring groups other than amino-acyl groups"/>
    <property type="evidence" value="ECO:0007669"/>
    <property type="project" value="InterPro"/>
</dbReference>
<dbReference type="AlphaFoldDB" id="A0A6I4V095"/>
<dbReference type="PROSITE" id="PS51186">
    <property type="entry name" value="GNAT"/>
    <property type="match status" value="1"/>
</dbReference>
<gene>
    <name evidence="2" type="ORF">GRI43_09880</name>
</gene>
<dbReference type="RefSeq" id="WP_160730951.1">
    <property type="nucleotide sequence ID" value="NZ_WTYP01000002.1"/>
</dbReference>
<keyword evidence="2" id="KW-0808">Transferase</keyword>
<evidence type="ECO:0000259" key="1">
    <source>
        <dbReference type="PROSITE" id="PS51186"/>
    </source>
</evidence>
<dbReference type="InterPro" id="IPR050276">
    <property type="entry name" value="MshD_Acetyltransferase"/>
</dbReference>
<feature type="domain" description="N-acetyltransferase" evidence="1">
    <location>
        <begin position="4"/>
        <end position="152"/>
    </location>
</feature>
<reference evidence="2 3" key="1">
    <citation type="submission" date="2019-12" db="EMBL/GenBank/DDBJ databases">
        <title>Genomic-based taxomic classification of the family Erythrobacteraceae.</title>
        <authorList>
            <person name="Xu L."/>
        </authorList>
    </citation>
    <scope>NUCLEOTIDE SEQUENCE [LARGE SCALE GENOMIC DNA]</scope>
    <source>
        <strain evidence="2 3">SW-109</strain>
    </source>
</reference>
<dbReference type="InterPro" id="IPR016181">
    <property type="entry name" value="Acyl_CoA_acyltransferase"/>
</dbReference>
<dbReference type="PANTHER" id="PTHR43617:SF2">
    <property type="entry name" value="UPF0039 PROTEIN SLL0451"/>
    <property type="match status" value="1"/>
</dbReference>